<gene>
    <name evidence="1" type="primary">yidD</name>
    <name evidence="1" type="ORF">FZC34_00020</name>
</gene>
<evidence type="ECO:0000313" key="2">
    <source>
        <dbReference type="Proteomes" id="UP000325004"/>
    </source>
</evidence>
<dbReference type="NCBIfam" id="TIGR00278">
    <property type="entry name" value="membrane protein insertion efficiency factor YidD"/>
    <property type="match status" value="1"/>
</dbReference>
<proteinExistence type="predicted"/>
<dbReference type="AlphaFoldDB" id="A0A5C0UE04"/>
<dbReference type="Pfam" id="PF01809">
    <property type="entry name" value="YidD"/>
    <property type="match status" value="1"/>
</dbReference>
<dbReference type="SMART" id="SM01234">
    <property type="entry name" value="Haemolytic"/>
    <property type="match status" value="1"/>
</dbReference>
<keyword evidence="2" id="KW-1185">Reference proteome</keyword>
<name>A0A5C0UE04_9PROT</name>
<dbReference type="PANTHER" id="PTHR33383">
    <property type="entry name" value="MEMBRANE PROTEIN INSERTION EFFICIENCY FACTOR-RELATED"/>
    <property type="match status" value="1"/>
</dbReference>
<dbReference type="InterPro" id="IPR002696">
    <property type="entry name" value="Membr_insert_effic_factor_YidD"/>
</dbReference>
<dbReference type="PANTHER" id="PTHR33383:SF1">
    <property type="entry name" value="MEMBRANE PROTEIN INSERTION EFFICIENCY FACTOR-RELATED"/>
    <property type="match status" value="1"/>
</dbReference>
<dbReference type="KEGG" id="cpri:FZC34_00020"/>
<evidence type="ECO:0000313" key="1">
    <source>
        <dbReference type="EMBL" id="QEK38315.1"/>
    </source>
</evidence>
<protein>
    <submittedName>
        <fullName evidence="1">Membrane protein insertion efficiency factor YidD</fullName>
    </submittedName>
</protein>
<organism evidence="1 2">
    <name type="scientific">Candidatus Cytomitobacter primus</name>
    <dbReference type="NCBI Taxonomy" id="2066024"/>
    <lineage>
        <taxon>Bacteria</taxon>
        <taxon>Pseudomonadati</taxon>
        <taxon>Pseudomonadota</taxon>
        <taxon>Alphaproteobacteria</taxon>
        <taxon>Holosporales</taxon>
        <taxon>Holosporaceae</taxon>
        <taxon>Candidatus Cytomitobacter</taxon>
    </lineage>
</organism>
<dbReference type="RefSeq" id="WP_148971431.1">
    <property type="nucleotide sequence ID" value="NZ_CP043316.1"/>
</dbReference>
<sequence length="83" mass="9709">MFSLKLVSNLLKCAINSLQQYAINLLKHSIKFYIRFISPYLKNRCIFYPSCSKYALTVLNEEGVSGVHKIIIRILKCNPFYKF</sequence>
<accession>A0A5C0UE04</accession>
<dbReference type="EMBL" id="CP043316">
    <property type="protein sequence ID" value="QEK38315.1"/>
    <property type="molecule type" value="Genomic_DNA"/>
</dbReference>
<reference evidence="1 2" key="1">
    <citation type="submission" date="2019-08" db="EMBL/GenBank/DDBJ databases">
        <title>Highly reduced genomes of protist endosymbionts show evolutionary convergence.</title>
        <authorList>
            <person name="George E."/>
            <person name="Husnik F."/>
            <person name="Tashyreva D."/>
            <person name="Prokopchuk G."/>
            <person name="Horak A."/>
            <person name="Kwong W.K."/>
            <person name="Lukes J."/>
            <person name="Keeling P.J."/>
        </authorList>
    </citation>
    <scope>NUCLEOTIDE SEQUENCE [LARGE SCALE GENOMIC DNA]</scope>
    <source>
        <strain evidence="1">1604LC</strain>
    </source>
</reference>
<dbReference type="Proteomes" id="UP000325004">
    <property type="component" value="Chromosome"/>
</dbReference>
<dbReference type="OrthoDB" id="9801753at2"/>